<comment type="similarity">
    <text evidence="2 7">Belongs to the PstS family.</text>
</comment>
<evidence type="ECO:0000256" key="4">
    <source>
        <dbReference type="ARBA" id="ARBA00021889"/>
    </source>
</evidence>
<evidence type="ECO:0000256" key="6">
    <source>
        <dbReference type="ARBA" id="ARBA00022592"/>
    </source>
</evidence>
<dbReference type="PIRSF" id="PIRSF002756">
    <property type="entry name" value="PstS"/>
    <property type="match status" value="1"/>
</dbReference>
<evidence type="ECO:0000313" key="10">
    <source>
        <dbReference type="EMBL" id="SDG88010.1"/>
    </source>
</evidence>
<gene>
    <name evidence="10" type="ORF">SAMN05216605_103407</name>
</gene>
<keyword evidence="5 7" id="KW-0813">Transport</keyword>
<dbReference type="InterPro" id="IPR024370">
    <property type="entry name" value="PBP_domain"/>
</dbReference>
<evidence type="ECO:0000256" key="5">
    <source>
        <dbReference type="ARBA" id="ARBA00022448"/>
    </source>
</evidence>
<dbReference type="CDD" id="cd13565">
    <property type="entry name" value="PBP2_PstS"/>
    <property type="match status" value="1"/>
</dbReference>
<keyword evidence="11" id="KW-1185">Reference proteome</keyword>
<evidence type="ECO:0000256" key="2">
    <source>
        <dbReference type="ARBA" id="ARBA00008725"/>
    </source>
</evidence>
<dbReference type="GO" id="GO:0035435">
    <property type="term" value="P:phosphate ion transmembrane transport"/>
    <property type="evidence" value="ECO:0007669"/>
    <property type="project" value="InterPro"/>
</dbReference>
<dbReference type="AlphaFoldDB" id="A0A1G7XW95"/>
<keyword evidence="6 7" id="KW-0592">Phosphate transport</keyword>
<dbReference type="NCBIfam" id="NF008171">
    <property type="entry name" value="PRK10918.1"/>
    <property type="match status" value="1"/>
</dbReference>
<evidence type="ECO:0000313" key="11">
    <source>
        <dbReference type="Proteomes" id="UP000182894"/>
    </source>
</evidence>
<feature type="domain" description="PBP" evidence="9">
    <location>
        <begin position="25"/>
        <end position="310"/>
    </location>
</feature>
<dbReference type="PANTHER" id="PTHR42996">
    <property type="entry name" value="PHOSPHATE-BINDING PROTEIN PSTS"/>
    <property type="match status" value="1"/>
</dbReference>
<evidence type="ECO:0000256" key="7">
    <source>
        <dbReference type="PIRNR" id="PIRNR002756"/>
    </source>
</evidence>
<dbReference type="Proteomes" id="UP000182894">
    <property type="component" value="Unassembled WGS sequence"/>
</dbReference>
<proteinExistence type="inferred from homology"/>
<dbReference type="Pfam" id="PF12849">
    <property type="entry name" value="PBP_like_2"/>
    <property type="match status" value="1"/>
</dbReference>
<name>A0A1G7XW95_9PSED</name>
<dbReference type="GO" id="GO:0042301">
    <property type="term" value="F:phosphate ion binding"/>
    <property type="evidence" value="ECO:0007669"/>
    <property type="project" value="InterPro"/>
</dbReference>
<dbReference type="GO" id="GO:0043190">
    <property type="term" value="C:ATP-binding cassette (ABC) transporter complex"/>
    <property type="evidence" value="ECO:0007669"/>
    <property type="project" value="InterPro"/>
</dbReference>
<keyword evidence="8" id="KW-0732">Signal</keyword>
<dbReference type="SUPFAM" id="SSF53850">
    <property type="entry name" value="Periplasmic binding protein-like II"/>
    <property type="match status" value="1"/>
</dbReference>
<dbReference type="STRING" id="89065.SAMN05216605_103407"/>
<dbReference type="EMBL" id="FNCO01000003">
    <property type="protein sequence ID" value="SDG88010.1"/>
    <property type="molecule type" value="Genomic_DNA"/>
</dbReference>
<dbReference type="PANTHER" id="PTHR42996:SF1">
    <property type="entry name" value="PHOSPHATE-BINDING PROTEIN PSTS"/>
    <property type="match status" value="1"/>
</dbReference>
<dbReference type="NCBIfam" id="TIGR00975">
    <property type="entry name" value="3a0107s03"/>
    <property type="match status" value="1"/>
</dbReference>
<dbReference type="RefSeq" id="WP_143024338.1">
    <property type="nucleotide sequence ID" value="NZ_FNCO01000003.1"/>
</dbReference>
<sequence>MFQLSRMMLAAGLGIALNLSLLNGASAAQEVTGAGSTFIYPVLFKWATDYDHKTGVKVNYQSIGSGAGIAQIKEGAVDFGATDMPMSSSDLQASGLQQFPSVIGGVVPVINIASIKPGSLKFSGPVLADIYLGKITQWNDPTLVALNPDIKLPAQKINVVYRSDDSGTTFNWASYLSKVSAEWKGKVGAGTSVKWPVGIGSKGSEGVASYVKKMPNSIGYVEYAYIKQQGLNFGLLQNAAGNFVVPSTESFQAAAATADWKNAKDFDLSMLNAPGENAYPITAATFIVLYRQPKSADRQKAVQDFFRWTLESGQEQARSLDFAPIPTDLKTQIEAYWDDAPKAQ</sequence>
<protein>
    <recommendedName>
        <fullName evidence="4 7">Phosphate-binding protein PstS</fullName>
    </recommendedName>
</protein>
<feature type="chain" id="PRO_5010245226" description="Phosphate-binding protein PstS" evidence="8">
    <location>
        <begin position="28"/>
        <end position="344"/>
    </location>
</feature>
<evidence type="ECO:0000256" key="1">
    <source>
        <dbReference type="ARBA" id="ARBA00002841"/>
    </source>
</evidence>
<dbReference type="OrthoDB" id="9801510at2"/>
<dbReference type="Gene3D" id="3.40.190.10">
    <property type="entry name" value="Periplasmic binding protein-like II"/>
    <property type="match status" value="2"/>
</dbReference>
<comment type="subunit">
    <text evidence="3 7">The complex is composed of two ATP-binding proteins (PstB), two transmembrane proteins (PstC and PstA) and a solute-binding protein (PstS).</text>
</comment>
<dbReference type="InterPro" id="IPR050962">
    <property type="entry name" value="Phosphate-bind_PstS"/>
</dbReference>
<feature type="signal peptide" evidence="8">
    <location>
        <begin position="1"/>
        <end position="27"/>
    </location>
</feature>
<comment type="function">
    <text evidence="1 7">Part of the ABC transporter complex PstSACB involved in phosphate import.</text>
</comment>
<dbReference type="InterPro" id="IPR005673">
    <property type="entry name" value="ABC_phos-bd_PstS"/>
</dbReference>
<evidence type="ECO:0000259" key="9">
    <source>
        <dbReference type="Pfam" id="PF12849"/>
    </source>
</evidence>
<evidence type="ECO:0000256" key="8">
    <source>
        <dbReference type="SAM" id="SignalP"/>
    </source>
</evidence>
<accession>A0A1G7XW95</accession>
<evidence type="ECO:0000256" key="3">
    <source>
        <dbReference type="ARBA" id="ARBA00011529"/>
    </source>
</evidence>
<organism evidence="10 11">
    <name type="scientific">Pseudomonas abietaniphila</name>
    <dbReference type="NCBI Taxonomy" id="89065"/>
    <lineage>
        <taxon>Bacteria</taxon>
        <taxon>Pseudomonadati</taxon>
        <taxon>Pseudomonadota</taxon>
        <taxon>Gammaproteobacteria</taxon>
        <taxon>Pseudomonadales</taxon>
        <taxon>Pseudomonadaceae</taxon>
        <taxon>Pseudomonas</taxon>
    </lineage>
</organism>
<reference evidence="11" key="1">
    <citation type="submission" date="2016-10" db="EMBL/GenBank/DDBJ databases">
        <authorList>
            <person name="Varghese N."/>
            <person name="Submissions S."/>
        </authorList>
    </citation>
    <scope>NUCLEOTIDE SEQUENCE [LARGE SCALE GENOMIC DNA]</scope>
    <source>
        <strain evidence="11">ATCC 700689</strain>
    </source>
</reference>